<dbReference type="InterPro" id="IPR033749">
    <property type="entry name" value="Polyprenyl_synt_CS"/>
</dbReference>
<keyword evidence="5" id="KW-0460">Magnesium</keyword>
<evidence type="ECO:0000256" key="5">
    <source>
        <dbReference type="ARBA" id="ARBA00022842"/>
    </source>
</evidence>
<evidence type="ECO:0000313" key="7">
    <source>
        <dbReference type="EMBL" id="CAA9221885.1"/>
    </source>
</evidence>
<dbReference type="Gene3D" id="1.10.600.10">
    <property type="entry name" value="Farnesyl Diphosphate Synthase"/>
    <property type="match status" value="1"/>
</dbReference>
<dbReference type="SUPFAM" id="SSF48576">
    <property type="entry name" value="Terpenoid synthases"/>
    <property type="match status" value="1"/>
</dbReference>
<evidence type="ECO:0000256" key="2">
    <source>
        <dbReference type="ARBA" id="ARBA00006706"/>
    </source>
</evidence>
<organism evidence="7">
    <name type="scientific">uncultured Acidimicrobiales bacterium</name>
    <dbReference type="NCBI Taxonomy" id="310071"/>
    <lineage>
        <taxon>Bacteria</taxon>
        <taxon>Bacillati</taxon>
        <taxon>Actinomycetota</taxon>
        <taxon>Acidimicrobiia</taxon>
        <taxon>Acidimicrobiales</taxon>
        <taxon>environmental samples</taxon>
    </lineage>
</organism>
<evidence type="ECO:0000256" key="3">
    <source>
        <dbReference type="ARBA" id="ARBA00022679"/>
    </source>
</evidence>
<evidence type="ECO:0000256" key="6">
    <source>
        <dbReference type="RuleBase" id="RU004466"/>
    </source>
</evidence>
<gene>
    <name evidence="7" type="ORF">AVDCRST_MAG10-722</name>
</gene>
<dbReference type="CDD" id="cd00685">
    <property type="entry name" value="Trans_IPPS_HT"/>
    <property type="match status" value="1"/>
</dbReference>
<dbReference type="SFLD" id="SFLDS00005">
    <property type="entry name" value="Isoprenoid_Synthase_Type_I"/>
    <property type="match status" value="1"/>
</dbReference>
<dbReference type="PROSITE" id="PS00444">
    <property type="entry name" value="POLYPRENYL_SYNTHASE_2"/>
    <property type="match status" value="1"/>
</dbReference>
<keyword evidence="4" id="KW-0479">Metal-binding</keyword>
<reference evidence="7" key="1">
    <citation type="submission" date="2020-02" db="EMBL/GenBank/DDBJ databases">
        <authorList>
            <person name="Meier V. D."/>
        </authorList>
    </citation>
    <scope>NUCLEOTIDE SEQUENCE</scope>
    <source>
        <strain evidence="7">AVDCRST_MAG10</strain>
    </source>
</reference>
<dbReference type="PANTHER" id="PTHR12001:SF69">
    <property type="entry name" value="ALL TRANS-POLYPRENYL-DIPHOSPHATE SYNTHASE PDSS1"/>
    <property type="match status" value="1"/>
</dbReference>
<dbReference type="GO" id="GO:0004659">
    <property type="term" value="F:prenyltransferase activity"/>
    <property type="evidence" value="ECO:0007669"/>
    <property type="project" value="InterPro"/>
</dbReference>
<dbReference type="SFLD" id="SFLDG01017">
    <property type="entry name" value="Polyprenyl_Transferase_Like"/>
    <property type="match status" value="1"/>
</dbReference>
<keyword evidence="3 6" id="KW-0808">Transferase</keyword>
<dbReference type="GO" id="GO:0046872">
    <property type="term" value="F:metal ion binding"/>
    <property type="evidence" value="ECO:0007669"/>
    <property type="project" value="UniProtKB-KW"/>
</dbReference>
<protein>
    <submittedName>
        <fullName evidence="7">Solanesyl diphosphate synthase</fullName>
        <ecNumber evidence="7">2.5.1.11</ecNumber>
    </submittedName>
</protein>
<evidence type="ECO:0000256" key="4">
    <source>
        <dbReference type="ARBA" id="ARBA00022723"/>
    </source>
</evidence>
<name>A0A6J4HE54_9ACTN</name>
<dbReference type="AlphaFoldDB" id="A0A6J4HE54"/>
<proteinExistence type="inferred from homology"/>
<dbReference type="PANTHER" id="PTHR12001">
    <property type="entry name" value="GERANYLGERANYL PYROPHOSPHATE SYNTHASE"/>
    <property type="match status" value="1"/>
</dbReference>
<dbReference type="EMBL" id="CADCTB010000046">
    <property type="protein sequence ID" value="CAA9221885.1"/>
    <property type="molecule type" value="Genomic_DNA"/>
</dbReference>
<dbReference type="Pfam" id="PF00348">
    <property type="entry name" value="polyprenyl_synt"/>
    <property type="match status" value="1"/>
</dbReference>
<comment type="similarity">
    <text evidence="2 6">Belongs to the FPP/GGPP synthase family.</text>
</comment>
<dbReference type="InterPro" id="IPR000092">
    <property type="entry name" value="Polyprenyl_synt"/>
</dbReference>
<accession>A0A6J4HE54</accession>
<dbReference type="EC" id="2.5.1.11" evidence="7"/>
<comment type="cofactor">
    <cofactor evidence="1">
        <name>Mg(2+)</name>
        <dbReference type="ChEBI" id="CHEBI:18420"/>
    </cofactor>
</comment>
<sequence>MVSLAPLLSLPCLEDDLARVEKALLANVRTGDPFLAEVASHLITAGGKRLRPALAVAVGELSGGPADDDVIMGAVAVELVHLGSLYHDDVMDEARTRRNVDSVNARWGNLVAILAGDFLLARASEIAASLGTEVAGLLAATIGRLCEGQVRELAQTFDVTRSEESYLTSIAGKTAALMATACRVGAITAGIDRPGIEALTAYGEQVGMVFQIVDDILDVVATDEELGKPAGNDLVEGVYTLPVIRALASAESSQQLRALLGSPLERDEVDAARAIIRSNGAVAAAVDVARRYAGESAEALVGVTAGGEGGAQVMAALASLGDHLIENIPSHAE</sequence>
<evidence type="ECO:0000256" key="1">
    <source>
        <dbReference type="ARBA" id="ARBA00001946"/>
    </source>
</evidence>
<dbReference type="InterPro" id="IPR008949">
    <property type="entry name" value="Isoprenoid_synthase_dom_sf"/>
</dbReference>
<dbReference type="GO" id="GO:0008299">
    <property type="term" value="P:isoprenoid biosynthetic process"/>
    <property type="evidence" value="ECO:0007669"/>
    <property type="project" value="InterPro"/>
</dbReference>